<dbReference type="OrthoDB" id="3775470at2759"/>
<proteinExistence type="predicted"/>
<feature type="compositionally biased region" description="Pro residues" evidence="1">
    <location>
        <begin position="538"/>
        <end position="561"/>
    </location>
</feature>
<protein>
    <submittedName>
        <fullName evidence="2">Predicted protein</fullName>
    </submittedName>
</protein>
<dbReference type="GeneID" id="13288397"/>
<evidence type="ECO:0000313" key="2">
    <source>
        <dbReference type="EMBL" id="CBX91315.1"/>
    </source>
</evidence>
<evidence type="ECO:0000256" key="1">
    <source>
        <dbReference type="SAM" id="MobiDB-lite"/>
    </source>
</evidence>
<dbReference type="InParanoid" id="E4ZJN0"/>
<feature type="region of interest" description="Disordered" evidence="1">
    <location>
        <begin position="534"/>
        <end position="563"/>
    </location>
</feature>
<dbReference type="Proteomes" id="UP000002668">
    <property type="component" value="Genome"/>
</dbReference>
<evidence type="ECO:0000313" key="3">
    <source>
        <dbReference type="Proteomes" id="UP000002668"/>
    </source>
</evidence>
<dbReference type="VEuPathDB" id="FungiDB:LEMA_P068230.1"/>
<dbReference type="eggNOG" id="ENOG502RAZV">
    <property type="taxonomic scope" value="Eukaryota"/>
</dbReference>
<name>E4ZJN0_LEPMJ</name>
<organism evidence="3">
    <name type="scientific">Leptosphaeria maculans (strain JN3 / isolate v23.1.3 / race Av1-4-5-6-7-8)</name>
    <name type="common">Blackleg fungus</name>
    <name type="synonym">Phoma lingam</name>
    <dbReference type="NCBI Taxonomy" id="985895"/>
    <lineage>
        <taxon>Eukaryota</taxon>
        <taxon>Fungi</taxon>
        <taxon>Dikarya</taxon>
        <taxon>Ascomycota</taxon>
        <taxon>Pezizomycotina</taxon>
        <taxon>Dothideomycetes</taxon>
        <taxon>Pleosporomycetidae</taxon>
        <taxon>Pleosporales</taxon>
        <taxon>Pleosporineae</taxon>
        <taxon>Leptosphaeriaceae</taxon>
        <taxon>Plenodomus</taxon>
        <taxon>Plenodomus lingam/Leptosphaeria maculans species complex</taxon>
    </lineage>
</organism>
<reference evidence="3" key="1">
    <citation type="journal article" date="2011" name="Nat. Commun.">
        <title>Effector diversification within compartments of the Leptosphaeria maculans genome affected by Repeat-Induced Point mutations.</title>
        <authorList>
            <person name="Rouxel T."/>
            <person name="Grandaubert J."/>
            <person name="Hane J.K."/>
            <person name="Hoede C."/>
            <person name="van de Wouw A.P."/>
            <person name="Couloux A."/>
            <person name="Dominguez V."/>
            <person name="Anthouard V."/>
            <person name="Bally P."/>
            <person name="Bourras S."/>
            <person name="Cozijnsen A.J."/>
            <person name="Ciuffetti L.M."/>
            <person name="Degrave A."/>
            <person name="Dilmaghani A."/>
            <person name="Duret L."/>
            <person name="Fudal I."/>
            <person name="Goodwin S.B."/>
            <person name="Gout L."/>
            <person name="Glaser N."/>
            <person name="Linglin J."/>
            <person name="Kema G.H.J."/>
            <person name="Lapalu N."/>
            <person name="Lawrence C.B."/>
            <person name="May K."/>
            <person name="Meyer M."/>
            <person name="Ollivier B."/>
            <person name="Poulain J."/>
            <person name="Schoch C.L."/>
            <person name="Simon A."/>
            <person name="Spatafora J.W."/>
            <person name="Stachowiak A."/>
            <person name="Turgeon B.G."/>
            <person name="Tyler B.M."/>
            <person name="Vincent D."/>
            <person name="Weissenbach J."/>
            <person name="Amselem J."/>
            <person name="Quesneville H."/>
            <person name="Oliver R.P."/>
            <person name="Wincker P."/>
            <person name="Balesdent M.-H."/>
            <person name="Howlett B.J."/>
        </authorList>
    </citation>
    <scope>NUCLEOTIDE SEQUENCE [LARGE SCALE GENOMIC DNA]</scope>
    <source>
        <strain evidence="3">JN3 / isolate v23.1.3 / race Av1-4-5-6-7-8</strain>
    </source>
</reference>
<dbReference type="EMBL" id="FP929072">
    <property type="protein sequence ID" value="CBX91315.1"/>
    <property type="molecule type" value="Genomic_DNA"/>
</dbReference>
<accession>E4ZJN0</accession>
<dbReference type="HOGENOM" id="CLU_463123_0_0_1"/>
<gene>
    <name evidence="2" type="ORF">LEMA_P068230.1</name>
</gene>
<keyword evidence="3" id="KW-1185">Reference proteome</keyword>
<dbReference type="AlphaFoldDB" id="E4ZJN0"/>
<sequence length="589" mass="66058">MYHSSLLKFLEGCSSIPSPHGLAVHLQTSQCPPPRSIFMILVALPFHGFSPRQLCLDFFKCPYIMRTILKHAMIQSIMQVMQTTALYYRAQCIWPCSLQYASPVSDAKNINMPSGSVLPFISTMLFNCGSCGSSGAPQYKLSCHKTKDLFCSNCLRKTCFAAQDELVRCPSSCCRGFMTLSPFAQALHLNTRSYDIECVGKVRNQSEVMNNLIGFTRDEAMAALQHVYSIFEDQILDPVAFGGAPGYITAGAQDSFGANVSLNPFYNNLLKELTSIPKMMTTPLELEEDLNIVLTRLLHSHTMRYYEAVLAMSGVDMTDEEAIVEAAIAKYSQVRDIKDNWTDIIQKSSKGQVTNGPRGNTPVSALVLLCLLKNLPRCSSPPNLHRHTIFSIHTQFPLFTYNLLHSHTIFFNTISSINKMANITLTPLQIATYEVEDYEAQFCRSYRSYKRCMRELEAAGTCVRYRFFVQSSLAFNLQLKNVFVCEPQRQCLLKIIGLQRELDAWSKGVKIFNRKARRANKKWSRLNRLAWESGEGSFPPPSHPPPPPPTGPPRPSPPSVPQPIIVTKTITTTTTITTNTTTNTITSYM</sequence>